<dbReference type="NCBIfam" id="TIGR01327">
    <property type="entry name" value="PGDH"/>
    <property type="match status" value="1"/>
</dbReference>
<dbReference type="PANTHER" id="PTHR42938">
    <property type="entry name" value="FORMATE DEHYDROGENASE 1"/>
    <property type="match status" value="1"/>
</dbReference>
<dbReference type="FunFam" id="3.40.50.720:FF:000021">
    <property type="entry name" value="D-3-phosphoglycerate dehydrogenase"/>
    <property type="match status" value="1"/>
</dbReference>
<dbReference type="Pfam" id="PF00389">
    <property type="entry name" value="2-Hacid_dh"/>
    <property type="match status" value="1"/>
</dbReference>
<dbReference type="Proteomes" id="UP000034150">
    <property type="component" value="Unassembled WGS sequence"/>
</dbReference>
<evidence type="ECO:0000256" key="5">
    <source>
        <dbReference type="ARBA" id="ARBA00023002"/>
    </source>
</evidence>
<accession>A0A0J6Y5I8</accession>
<comment type="catalytic activity">
    <reaction evidence="7">
        <text>(R)-2-hydroxyglutarate + NAD(+) = 2-oxoglutarate + NADH + H(+)</text>
        <dbReference type="Rhea" id="RHEA:49612"/>
        <dbReference type="ChEBI" id="CHEBI:15378"/>
        <dbReference type="ChEBI" id="CHEBI:15801"/>
        <dbReference type="ChEBI" id="CHEBI:16810"/>
        <dbReference type="ChEBI" id="CHEBI:57540"/>
        <dbReference type="ChEBI" id="CHEBI:57945"/>
        <dbReference type="EC" id="1.1.1.399"/>
    </reaction>
</comment>
<dbReference type="InterPro" id="IPR045865">
    <property type="entry name" value="ACT-like_dom_sf"/>
</dbReference>
<sequence>MSLPVVLIADKLAPSTVEALGDQVEVRWVDGPDREKLLAAVADADALLVRSATTVDAEVMAAAPKLKIVARAGVGLDNVDVDAATARGVLVVNAPTSNIHSAAEHALALLLSAARQIPAADATLRAHTWKRSSFSGTEIFGKTVGVVGLGRIGQLVAQRLAAFGAHITAYDPYVSHARAAQLGIELLTLDELLARADFISVHLPKTKETAGLIGTDALAKTKPGVIIVNAARGGLIDEQALADAITSGHVRGAGLDVFATEPCTDSPLFELPQVVVTPHLGASTAEAQDRAGTDVAASVKLALAGEFVPDAVNVGGGAVGEEVAPWLDLVRKLGLLVGALSAELPTNLCVQVRGELASEEVEVLRLSALRGLFSAVIEDPVTFVNAPALAAERGVEASIDTESESPNHRSVVDVRAVAADGTTVNVAGALSGPQQVEKIVQVNGRNLDLRAEGVNLIINYDDQPGALGKIGTLLGSAEVNILAAQLSQDADGKGATIMLRLDRNVPGDVLATIGRDVNAATLEVVDLT</sequence>
<feature type="domain" description="ACT" evidence="10">
    <location>
        <begin position="455"/>
        <end position="528"/>
    </location>
</feature>
<dbReference type="GO" id="GO:0006564">
    <property type="term" value="P:L-serine biosynthetic process"/>
    <property type="evidence" value="ECO:0007669"/>
    <property type="project" value="UniProtKB-UniRule"/>
</dbReference>
<dbReference type="SUPFAM" id="SSF51735">
    <property type="entry name" value="NAD(P)-binding Rossmann-fold domains"/>
    <property type="match status" value="1"/>
</dbReference>
<dbReference type="GO" id="GO:0004617">
    <property type="term" value="F:phosphoglycerate dehydrogenase activity"/>
    <property type="evidence" value="ECO:0007669"/>
    <property type="project" value="UniProtKB-UniRule"/>
</dbReference>
<proteinExistence type="inferred from homology"/>
<dbReference type="EMBL" id="LAUZ02000008">
    <property type="protein sequence ID" value="KKF02633.1"/>
    <property type="molecule type" value="Genomic_DNA"/>
</dbReference>
<dbReference type="GO" id="GO:0051287">
    <property type="term" value="F:NAD binding"/>
    <property type="evidence" value="ECO:0007669"/>
    <property type="project" value="UniProtKB-UniRule"/>
</dbReference>
<dbReference type="EC" id="1.1.1.95" evidence="9"/>
<reference evidence="12 14" key="1">
    <citation type="journal article" date="2015" name="Genome Biol. Evol.">
        <title>Characterization of Three Mycobacterium spp. with Potential Use in Bioremediation by Genome Sequencing and Comparative Genomics.</title>
        <authorList>
            <person name="Das S."/>
            <person name="Pettersson B.M."/>
            <person name="Behra P.R."/>
            <person name="Ramesh M."/>
            <person name="Dasgupta S."/>
            <person name="Bhattacharya A."/>
            <person name="Kirsebom L.A."/>
        </authorList>
    </citation>
    <scope>NUCLEOTIDE SEQUENCE [LARGE SCALE GENOMIC DNA]</scope>
    <source>
        <strain evidence="12 14">DSM 44075</strain>
    </source>
</reference>
<keyword evidence="9" id="KW-0028">Amino-acid biosynthesis</keyword>
<dbReference type="STRING" id="1807.MOBUDSM44075_05336"/>
<dbReference type="InterPro" id="IPR029009">
    <property type="entry name" value="ASB_dom_sf"/>
</dbReference>
<dbReference type="InterPro" id="IPR029753">
    <property type="entry name" value="D-isomer_DH_CS"/>
</dbReference>
<dbReference type="Pfam" id="PF01842">
    <property type="entry name" value="ACT"/>
    <property type="match status" value="1"/>
</dbReference>
<evidence type="ECO:0000256" key="7">
    <source>
        <dbReference type="ARBA" id="ARBA00048126"/>
    </source>
</evidence>
<dbReference type="RefSeq" id="WP_046362357.1">
    <property type="nucleotide sequence ID" value="NZ_CALTXN010000016.1"/>
</dbReference>
<dbReference type="InterPro" id="IPR029752">
    <property type="entry name" value="D-isomer_DH_CS1"/>
</dbReference>
<keyword evidence="13" id="KW-1185">Reference proteome</keyword>
<dbReference type="InterPro" id="IPR045626">
    <property type="entry name" value="PGDH_ASB_dom"/>
</dbReference>
<comment type="caution">
    <text evidence="12">The sequence shown here is derived from an EMBL/GenBank/DDBJ whole genome shotgun (WGS) entry which is preliminary data.</text>
</comment>
<dbReference type="Pfam" id="PF19304">
    <property type="entry name" value="PGDH_inter"/>
    <property type="match status" value="1"/>
</dbReference>
<evidence type="ECO:0000256" key="8">
    <source>
        <dbReference type="ARBA" id="ARBA00048731"/>
    </source>
</evidence>
<dbReference type="PANTHER" id="PTHR42938:SF47">
    <property type="entry name" value="HYDROXYPYRUVATE REDUCTASE"/>
    <property type="match status" value="1"/>
</dbReference>
<keyword evidence="9" id="KW-0718">Serine biosynthesis</keyword>
<dbReference type="SUPFAM" id="SSF52283">
    <property type="entry name" value="Formate/glycerate dehydrogenase catalytic domain-like"/>
    <property type="match status" value="1"/>
</dbReference>
<keyword evidence="5 9" id="KW-0560">Oxidoreductase</keyword>
<dbReference type="PROSITE" id="PS00670">
    <property type="entry name" value="D_2_HYDROXYACID_DH_2"/>
    <property type="match status" value="1"/>
</dbReference>
<gene>
    <name evidence="12" type="primary">serA</name>
    <name evidence="12" type="ORF">MOBUDSM44075_05336</name>
    <name evidence="11" type="ORF">WN67_07355</name>
</gene>
<dbReference type="UniPathway" id="UPA00135">
    <property type="reaction ID" value="UER00196"/>
</dbReference>
<dbReference type="InterPro" id="IPR006140">
    <property type="entry name" value="D-isomer_DH_NAD-bd"/>
</dbReference>
<dbReference type="InterPro" id="IPR002912">
    <property type="entry name" value="ACT_dom"/>
</dbReference>
<keyword evidence="6 9" id="KW-0520">NAD</keyword>
<evidence type="ECO:0000259" key="10">
    <source>
        <dbReference type="PROSITE" id="PS51671"/>
    </source>
</evidence>
<dbReference type="Pfam" id="PF02826">
    <property type="entry name" value="2-Hacid_dh_C"/>
    <property type="match status" value="1"/>
</dbReference>
<dbReference type="Proteomes" id="UP000036313">
    <property type="component" value="Unassembled WGS sequence"/>
</dbReference>
<dbReference type="InterPro" id="IPR006236">
    <property type="entry name" value="PGDH"/>
</dbReference>
<comment type="pathway">
    <text evidence="2 9">Amino-acid biosynthesis; L-serine biosynthesis; L-serine from 3-phospho-D-glycerate: step 1/3.</text>
</comment>
<dbReference type="OrthoDB" id="9793626at2"/>
<dbReference type="InterPro" id="IPR006139">
    <property type="entry name" value="D-isomer_2_OHA_DH_cat_dom"/>
</dbReference>
<dbReference type="PROSITE" id="PS51671">
    <property type="entry name" value="ACT"/>
    <property type="match status" value="1"/>
</dbReference>
<dbReference type="PROSITE" id="PS00671">
    <property type="entry name" value="D_2_HYDROXYACID_DH_3"/>
    <property type="match status" value="1"/>
</dbReference>
<dbReference type="AlphaFoldDB" id="A0A0J6Y5I8"/>
<dbReference type="PROSITE" id="PS00065">
    <property type="entry name" value="D_2_HYDROXYACID_DH_1"/>
    <property type="match status" value="1"/>
</dbReference>
<organism evidence="12 14">
    <name type="scientific">Mycolicibacterium obuense</name>
    <dbReference type="NCBI Taxonomy" id="1807"/>
    <lineage>
        <taxon>Bacteria</taxon>
        <taxon>Bacillati</taxon>
        <taxon>Actinomycetota</taxon>
        <taxon>Actinomycetes</taxon>
        <taxon>Mycobacteriales</taxon>
        <taxon>Mycobacteriaceae</taxon>
        <taxon>Mycolicibacterium</taxon>
    </lineage>
</organism>
<reference evidence="11 13" key="2">
    <citation type="submission" date="2015-04" db="EMBL/GenBank/DDBJ databases">
        <title>Genome sequence of Mycobacterium obuense UC1.</title>
        <authorList>
            <person name="Greninger A.L."/>
            <person name="Cunningham G."/>
            <person name="Chiu C.Y."/>
            <person name="Miller S."/>
        </authorList>
    </citation>
    <scope>NUCLEOTIDE SEQUENCE [LARGE SCALE GENOMIC DNA]</scope>
    <source>
        <strain evidence="11 13">UC1</strain>
    </source>
</reference>
<dbReference type="Gene3D" id="3.30.1330.90">
    <property type="entry name" value="D-3-phosphoglycerate dehydrogenase, domain 3"/>
    <property type="match status" value="1"/>
</dbReference>
<evidence type="ECO:0000313" key="11">
    <source>
        <dbReference type="EMBL" id="KKF02633.1"/>
    </source>
</evidence>
<dbReference type="Gene3D" id="3.40.50.720">
    <property type="entry name" value="NAD(P)-binding Rossmann-like Domain"/>
    <property type="match status" value="2"/>
</dbReference>
<evidence type="ECO:0000313" key="13">
    <source>
        <dbReference type="Proteomes" id="UP000034150"/>
    </source>
</evidence>
<dbReference type="CDD" id="cd12173">
    <property type="entry name" value="PGDH_4"/>
    <property type="match status" value="1"/>
</dbReference>
<evidence type="ECO:0000256" key="2">
    <source>
        <dbReference type="ARBA" id="ARBA00005216"/>
    </source>
</evidence>
<dbReference type="EMBL" id="JYNU01000058">
    <property type="protein sequence ID" value="KMO68336.1"/>
    <property type="molecule type" value="Genomic_DNA"/>
</dbReference>
<evidence type="ECO:0000256" key="6">
    <source>
        <dbReference type="ARBA" id="ARBA00023027"/>
    </source>
</evidence>
<evidence type="ECO:0000256" key="1">
    <source>
        <dbReference type="ARBA" id="ARBA00003800"/>
    </source>
</evidence>
<dbReference type="CDD" id="cd04902">
    <property type="entry name" value="ACT_3PGDH-xct"/>
    <property type="match status" value="1"/>
</dbReference>
<evidence type="ECO:0000313" key="14">
    <source>
        <dbReference type="Proteomes" id="UP000036313"/>
    </source>
</evidence>
<dbReference type="SUPFAM" id="SSF55021">
    <property type="entry name" value="ACT-like"/>
    <property type="match status" value="1"/>
</dbReference>
<dbReference type="Gene3D" id="3.30.70.260">
    <property type="match status" value="1"/>
</dbReference>
<evidence type="ECO:0000256" key="9">
    <source>
        <dbReference type="RuleBase" id="RU363003"/>
    </source>
</evidence>
<name>A0A0J6Y5I8_9MYCO</name>
<evidence type="ECO:0000256" key="3">
    <source>
        <dbReference type="ARBA" id="ARBA00005854"/>
    </source>
</evidence>
<comment type="catalytic activity">
    <reaction evidence="8 9">
        <text>(2R)-3-phosphoglycerate + NAD(+) = 3-phosphooxypyruvate + NADH + H(+)</text>
        <dbReference type="Rhea" id="RHEA:12641"/>
        <dbReference type="ChEBI" id="CHEBI:15378"/>
        <dbReference type="ChEBI" id="CHEBI:18110"/>
        <dbReference type="ChEBI" id="CHEBI:57540"/>
        <dbReference type="ChEBI" id="CHEBI:57945"/>
        <dbReference type="ChEBI" id="CHEBI:58272"/>
        <dbReference type="EC" id="1.1.1.95"/>
    </reaction>
</comment>
<evidence type="ECO:0000313" key="12">
    <source>
        <dbReference type="EMBL" id="KMO68336.1"/>
    </source>
</evidence>
<comment type="function">
    <text evidence="1">Catalyzes the reversible oxidation of 3-phospho-D-glycerate to 3-phosphonooxypyruvate, the first step of the phosphorylated L-serine biosynthesis pathway. Also catalyzes the reversible oxidation of 2-hydroxyglutarate to 2-oxoglutarate.</text>
</comment>
<dbReference type="SUPFAM" id="SSF143548">
    <property type="entry name" value="Serine metabolism enzymes domain"/>
    <property type="match status" value="1"/>
</dbReference>
<protein>
    <recommendedName>
        <fullName evidence="4 9">D-3-phosphoglycerate dehydrogenase</fullName>
        <ecNumber evidence="9">1.1.1.95</ecNumber>
    </recommendedName>
</protein>
<comment type="similarity">
    <text evidence="3 9">Belongs to the D-isomer specific 2-hydroxyacid dehydrogenase family.</text>
</comment>
<dbReference type="PATRIC" id="fig|1807.13.peg.1105"/>
<dbReference type="InterPro" id="IPR036291">
    <property type="entry name" value="NAD(P)-bd_dom_sf"/>
</dbReference>
<evidence type="ECO:0000256" key="4">
    <source>
        <dbReference type="ARBA" id="ARBA00021582"/>
    </source>
</evidence>